<evidence type="ECO:0000313" key="3">
    <source>
        <dbReference type="Proteomes" id="UP000265862"/>
    </source>
</evidence>
<evidence type="ECO:0000313" key="2">
    <source>
        <dbReference type="EMBL" id="RHW53719.1"/>
    </source>
</evidence>
<comment type="caution">
    <text evidence="2">The sequence shown here is derived from an EMBL/GenBank/DDBJ whole genome shotgun (WGS) entry which is preliminary data.</text>
</comment>
<accession>A0A396SVW9</accession>
<organism evidence="2 3">
    <name type="scientific">Lactobacillus bombicola</name>
    <dbReference type="NCBI Taxonomy" id="1505723"/>
    <lineage>
        <taxon>Bacteria</taxon>
        <taxon>Bacillati</taxon>
        <taxon>Bacillota</taxon>
        <taxon>Bacilli</taxon>
        <taxon>Lactobacillales</taxon>
        <taxon>Lactobacillaceae</taxon>
        <taxon>Lactobacillus</taxon>
    </lineage>
</organism>
<protein>
    <submittedName>
        <fullName evidence="2">Uncharacterized protein</fullName>
    </submittedName>
</protein>
<proteinExistence type="predicted"/>
<dbReference type="Proteomes" id="UP000265862">
    <property type="component" value="Unassembled WGS sequence"/>
</dbReference>
<gene>
    <name evidence="2" type="ORF">DS835_07195</name>
</gene>
<sequence length="228" mass="25880">MDGFGIFLTNYKNNKTIQLPVNPAELKLKYEGDDKSQTVVNLGEINQLGNLKLVDITIESTFPLTETTYIAVDELQEPDYYIDFIKKIQKARGHMQFVVANTKISMPMTVESFEYGFEDGYDEEYKYTLELKQYREFEATKISKSKKKKKKSKKGKKRISPPKKFGVHSSVIVNGRLYMDSNGNGPGAYEKNAQRKVINIATGHKYPICVGINGSARGWVRKGDVKKA</sequence>
<name>A0A396SVW9_9LACO</name>
<evidence type="ECO:0000256" key="1">
    <source>
        <dbReference type="SAM" id="MobiDB-lite"/>
    </source>
</evidence>
<dbReference type="EMBL" id="QOCV01000011">
    <property type="protein sequence ID" value="RHW53719.1"/>
    <property type="molecule type" value="Genomic_DNA"/>
</dbReference>
<feature type="compositionally biased region" description="Basic residues" evidence="1">
    <location>
        <begin position="143"/>
        <end position="161"/>
    </location>
</feature>
<feature type="region of interest" description="Disordered" evidence="1">
    <location>
        <begin position="143"/>
        <end position="164"/>
    </location>
</feature>
<dbReference type="AlphaFoldDB" id="A0A396SVW9"/>
<reference evidence="2 3" key="1">
    <citation type="submission" date="2018-07" db="EMBL/GenBank/DDBJ databases">
        <title>Genome sequences of six Lactobacillus spp. isolated from bumble bee guts.</title>
        <authorList>
            <person name="Motta E.V.S."/>
            <person name="Moran N.A."/>
        </authorList>
    </citation>
    <scope>NUCLEOTIDE SEQUENCE [LARGE SCALE GENOMIC DNA]</scope>
    <source>
        <strain evidence="2 3">OCC3</strain>
    </source>
</reference>
<dbReference type="RefSeq" id="WP_118898237.1">
    <property type="nucleotide sequence ID" value="NZ_QOCV01000011.1"/>
</dbReference>